<dbReference type="Proteomes" id="UP000018958">
    <property type="component" value="Unassembled WGS sequence"/>
</dbReference>
<keyword evidence="1" id="KW-0472">Membrane</keyword>
<name>W2VS36_PHYNI</name>
<evidence type="ECO:0000313" key="2">
    <source>
        <dbReference type="EMBL" id="ETP00174.1"/>
    </source>
</evidence>
<protein>
    <submittedName>
        <fullName evidence="2">Uncharacterized protein</fullName>
    </submittedName>
</protein>
<accession>W2VS36</accession>
<sequence length="280" mass="33236">MTAKRTKALYGSAPKKTCKKCDRKISCTNNSKHIKTRSEIRKKSWEKNRAKRVGFQRDQRAAKFVEELQDIRAGYGKQKERRLYHNQSRKGCQAIPSRCSAFIQATLSTRLPRYAPIIFIMQVSIGNAMMFYAEKHEFLSKKWFHALLVFLHPDKSHHLPQEWQNAQNYTAVRESFKLLPQYKVDMEEASIRTVYEERVRIENYRLYLQTKFKQRFNNWEAKCKEIRDAKMSEAKEGLVEFAEYADCVSFDDLKVIYYARFLEKDKAYEIKKKAKLEQAL</sequence>
<proteinExistence type="predicted"/>
<comment type="caution">
    <text evidence="2">The sequence shown here is derived from an EMBL/GenBank/DDBJ whole genome shotgun (WGS) entry which is preliminary data.</text>
</comment>
<feature type="transmembrane region" description="Helical" evidence="1">
    <location>
        <begin position="114"/>
        <end position="133"/>
    </location>
</feature>
<dbReference type="EMBL" id="ANIX01004636">
    <property type="protein sequence ID" value="ETP00174.1"/>
    <property type="molecule type" value="Genomic_DNA"/>
</dbReference>
<organism evidence="2 3">
    <name type="scientific">Phytophthora nicotianae CJ01A1</name>
    <dbReference type="NCBI Taxonomy" id="1317063"/>
    <lineage>
        <taxon>Eukaryota</taxon>
        <taxon>Sar</taxon>
        <taxon>Stramenopiles</taxon>
        <taxon>Oomycota</taxon>
        <taxon>Peronosporomycetes</taxon>
        <taxon>Peronosporales</taxon>
        <taxon>Peronosporaceae</taxon>
        <taxon>Phytophthora</taxon>
    </lineage>
</organism>
<keyword evidence="1" id="KW-1133">Transmembrane helix</keyword>
<evidence type="ECO:0000313" key="3">
    <source>
        <dbReference type="Proteomes" id="UP000018958"/>
    </source>
</evidence>
<evidence type="ECO:0000256" key="1">
    <source>
        <dbReference type="SAM" id="Phobius"/>
    </source>
</evidence>
<gene>
    <name evidence="2" type="ORF">F441_22407</name>
</gene>
<reference evidence="2 3" key="1">
    <citation type="submission" date="2013-11" db="EMBL/GenBank/DDBJ databases">
        <title>The Genome Sequence of Phytophthora parasitica CJ01A1.</title>
        <authorList>
            <consortium name="The Broad Institute Genomics Platform"/>
            <person name="Russ C."/>
            <person name="Tyler B."/>
            <person name="Panabieres F."/>
            <person name="Shan W."/>
            <person name="Tripathy S."/>
            <person name="Grunwald N."/>
            <person name="Machado M."/>
            <person name="Johnson C.S."/>
            <person name="Walker B."/>
            <person name="Young S.K."/>
            <person name="Zeng Q."/>
            <person name="Gargeya S."/>
            <person name="Fitzgerald M."/>
            <person name="Haas B."/>
            <person name="Abouelleil A."/>
            <person name="Allen A.W."/>
            <person name="Alvarado L."/>
            <person name="Arachchi H.M."/>
            <person name="Berlin A.M."/>
            <person name="Chapman S.B."/>
            <person name="Gainer-Dewar J."/>
            <person name="Goldberg J."/>
            <person name="Griggs A."/>
            <person name="Gujja S."/>
            <person name="Hansen M."/>
            <person name="Howarth C."/>
            <person name="Imamovic A."/>
            <person name="Ireland A."/>
            <person name="Larimer J."/>
            <person name="McCowan C."/>
            <person name="Murphy C."/>
            <person name="Pearson M."/>
            <person name="Poon T.W."/>
            <person name="Priest M."/>
            <person name="Roberts A."/>
            <person name="Saif S."/>
            <person name="Shea T."/>
            <person name="Sisk P."/>
            <person name="Sykes S."/>
            <person name="Wortman J."/>
            <person name="Nusbaum C."/>
            <person name="Birren B."/>
        </authorList>
    </citation>
    <scope>NUCLEOTIDE SEQUENCE [LARGE SCALE GENOMIC DNA]</scope>
    <source>
        <strain evidence="2 3">CJ01A1</strain>
    </source>
</reference>
<dbReference type="AlphaFoldDB" id="W2VS36"/>
<keyword evidence="1" id="KW-0812">Transmembrane</keyword>
<dbReference type="OrthoDB" id="128457at2759"/>